<evidence type="ECO:0000313" key="2">
    <source>
        <dbReference type="EMBL" id="MDR7354191.1"/>
    </source>
</evidence>
<dbReference type="Proteomes" id="UP001183619">
    <property type="component" value="Unassembled WGS sequence"/>
</dbReference>
<feature type="transmembrane region" description="Helical" evidence="1">
    <location>
        <begin position="164"/>
        <end position="188"/>
    </location>
</feature>
<feature type="transmembrane region" description="Helical" evidence="1">
    <location>
        <begin position="364"/>
        <end position="385"/>
    </location>
</feature>
<feature type="transmembrane region" description="Helical" evidence="1">
    <location>
        <begin position="446"/>
        <end position="469"/>
    </location>
</feature>
<feature type="transmembrane region" description="Helical" evidence="1">
    <location>
        <begin position="391"/>
        <end position="408"/>
    </location>
</feature>
<sequence>MSLKHRSGDSPNSLGSRQSLIDHCRAFLRSHNAVIVGYGVLIILSFVAMVMVWQWFAQSQASAGVPEVSASIGILGFCLLVVAAIGVFSQGKPWQILVHMSPTALLMTVFPLIMWRLADSIIVVLMVAITVPWATSAAVMPTYEPLARTSRKDPATFFRAFASVWPTMMLLSLLPLSFFALIMANITGWGLDRIAIYVIGLLSNLIFAQSLIAAQETKHHFFVFLGWLLYATSLLLAPHLWFVIPLMGVIPQIFLMGENLTGLFRPMRIDWMTALMHTGFGFLTGSVLWADKFFLISLNPHSVDVLMVYVALVPVVVALSMYYSTQFPVVENSFRALMTGVNDSPLNKLDEDIVTATKKLGASAVSTISIAAMSGAGILLLSGLLGLRHNAESLVLFLLPPLLLSLYLSTSQLSQMQRNFPAAMCGGAYACAVAIGFVLFSPLVGLYIACGAAALLSVVAVVCVIRGVARTPYELFWNKAVSW</sequence>
<keyword evidence="1" id="KW-1133">Transmembrane helix</keyword>
<organism evidence="2 3">
    <name type="scientific">Corynebacterium felinum</name>
    <dbReference type="NCBI Taxonomy" id="131318"/>
    <lineage>
        <taxon>Bacteria</taxon>
        <taxon>Bacillati</taxon>
        <taxon>Actinomycetota</taxon>
        <taxon>Actinomycetes</taxon>
        <taxon>Mycobacteriales</taxon>
        <taxon>Corynebacteriaceae</taxon>
        <taxon>Corynebacterium</taxon>
    </lineage>
</organism>
<gene>
    <name evidence="2" type="ORF">J2S37_000729</name>
</gene>
<protein>
    <submittedName>
        <fullName evidence="2">Uncharacterized protein</fullName>
    </submittedName>
</protein>
<comment type="caution">
    <text evidence="2">The sequence shown here is derived from an EMBL/GenBank/DDBJ whole genome shotgun (WGS) entry which is preliminary data.</text>
</comment>
<feature type="transmembrane region" description="Helical" evidence="1">
    <location>
        <begin position="243"/>
        <end position="264"/>
    </location>
</feature>
<proteinExistence type="predicted"/>
<feature type="transmembrane region" description="Helical" evidence="1">
    <location>
        <begin position="121"/>
        <end position="143"/>
    </location>
</feature>
<feature type="transmembrane region" description="Helical" evidence="1">
    <location>
        <begin position="35"/>
        <end position="56"/>
    </location>
</feature>
<keyword evidence="3" id="KW-1185">Reference proteome</keyword>
<feature type="transmembrane region" description="Helical" evidence="1">
    <location>
        <begin position="96"/>
        <end position="115"/>
    </location>
</feature>
<keyword evidence="1" id="KW-0472">Membrane</keyword>
<feature type="transmembrane region" description="Helical" evidence="1">
    <location>
        <begin position="420"/>
        <end position="440"/>
    </location>
</feature>
<feature type="transmembrane region" description="Helical" evidence="1">
    <location>
        <begin position="194"/>
        <end position="214"/>
    </location>
</feature>
<feature type="transmembrane region" description="Helical" evidence="1">
    <location>
        <begin position="68"/>
        <end position="89"/>
    </location>
</feature>
<accession>A0ABU2B7B9</accession>
<evidence type="ECO:0000313" key="3">
    <source>
        <dbReference type="Proteomes" id="UP001183619"/>
    </source>
</evidence>
<feature type="transmembrane region" description="Helical" evidence="1">
    <location>
        <begin position="306"/>
        <end position="325"/>
    </location>
</feature>
<feature type="transmembrane region" description="Helical" evidence="1">
    <location>
        <begin position="271"/>
        <end position="290"/>
    </location>
</feature>
<reference evidence="2 3" key="1">
    <citation type="submission" date="2023-07" db="EMBL/GenBank/DDBJ databases">
        <title>Sequencing the genomes of 1000 actinobacteria strains.</title>
        <authorList>
            <person name="Klenk H.-P."/>
        </authorList>
    </citation>
    <scope>NUCLEOTIDE SEQUENCE [LARGE SCALE GENOMIC DNA]</scope>
    <source>
        <strain evidence="2 3">DSM 44508</strain>
    </source>
</reference>
<name>A0ABU2B7B9_9CORY</name>
<keyword evidence="1" id="KW-0812">Transmembrane</keyword>
<dbReference type="EMBL" id="JAVDYF010000001">
    <property type="protein sequence ID" value="MDR7354191.1"/>
    <property type="molecule type" value="Genomic_DNA"/>
</dbReference>
<evidence type="ECO:0000256" key="1">
    <source>
        <dbReference type="SAM" id="Phobius"/>
    </source>
</evidence>
<feature type="transmembrane region" description="Helical" evidence="1">
    <location>
        <begin position="221"/>
        <end position="237"/>
    </location>
</feature>
<dbReference type="RefSeq" id="WP_277104423.1">
    <property type="nucleotide sequence ID" value="NZ_CP047209.1"/>
</dbReference>